<dbReference type="GO" id="GO:0000324">
    <property type="term" value="C:fungal-type vacuole"/>
    <property type="evidence" value="ECO:0007669"/>
    <property type="project" value="TreeGrafter"/>
</dbReference>
<dbReference type="OrthoDB" id="4521223at2759"/>
<feature type="transmembrane region" description="Helical" evidence="6">
    <location>
        <begin position="173"/>
        <end position="193"/>
    </location>
</feature>
<dbReference type="AlphaFoldDB" id="A0A9P9FBZ7"/>
<dbReference type="PANTHER" id="PTHR31465">
    <property type="entry name" value="PROTEIN RTA1-RELATED"/>
    <property type="match status" value="1"/>
</dbReference>
<evidence type="ECO:0000256" key="1">
    <source>
        <dbReference type="ARBA" id="ARBA00004141"/>
    </source>
</evidence>
<proteinExistence type="predicted"/>
<feature type="transmembrane region" description="Helical" evidence="6">
    <location>
        <begin position="61"/>
        <end position="80"/>
    </location>
</feature>
<evidence type="ECO:0000256" key="6">
    <source>
        <dbReference type="SAM" id="Phobius"/>
    </source>
</evidence>
<feature type="region of interest" description="Disordered" evidence="5">
    <location>
        <begin position="288"/>
        <end position="319"/>
    </location>
</feature>
<feature type="transmembrane region" description="Helical" evidence="6">
    <location>
        <begin position="135"/>
        <end position="153"/>
    </location>
</feature>
<feature type="transmembrane region" description="Helical" evidence="6">
    <location>
        <begin position="92"/>
        <end position="115"/>
    </location>
</feature>
<accession>A0A9P9FBZ7</accession>
<comment type="caution">
    <text evidence="7">The sequence shown here is derived from an EMBL/GenBank/DDBJ whole genome shotgun (WGS) entry which is preliminary data.</text>
</comment>
<keyword evidence="3 6" id="KW-1133">Transmembrane helix</keyword>
<dbReference type="PANTHER" id="PTHR31465:SF9">
    <property type="entry name" value="SPHINGOID LONG-CHAIN BASE TRANSPORTER RSB1"/>
    <property type="match status" value="1"/>
</dbReference>
<evidence type="ECO:0000256" key="3">
    <source>
        <dbReference type="ARBA" id="ARBA00022989"/>
    </source>
</evidence>
<feature type="transmembrane region" description="Helical" evidence="6">
    <location>
        <begin position="35"/>
        <end position="54"/>
    </location>
</feature>
<evidence type="ECO:0000313" key="7">
    <source>
        <dbReference type="EMBL" id="KAH7157745.1"/>
    </source>
</evidence>
<dbReference type="Proteomes" id="UP000717696">
    <property type="component" value="Unassembled WGS sequence"/>
</dbReference>
<organism evidence="7 8">
    <name type="scientific">Dactylonectria estremocensis</name>
    <dbReference type="NCBI Taxonomy" id="1079267"/>
    <lineage>
        <taxon>Eukaryota</taxon>
        <taxon>Fungi</taxon>
        <taxon>Dikarya</taxon>
        <taxon>Ascomycota</taxon>
        <taxon>Pezizomycotina</taxon>
        <taxon>Sordariomycetes</taxon>
        <taxon>Hypocreomycetidae</taxon>
        <taxon>Hypocreales</taxon>
        <taxon>Nectriaceae</taxon>
        <taxon>Dactylonectria</taxon>
    </lineage>
</organism>
<evidence type="ECO:0000256" key="4">
    <source>
        <dbReference type="ARBA" id="ARBA00023136"/>
    </source>
</evidence>
<keyword evidence="4 6" id="KW-0472">Membrane</keyword>
<keyword evidence="2 6" id="KW-0812">Transmembrane</keyword>
<name>A0A9P9FBZ7_9HYPO</name>
<dbReference type="Pfam" id="PF04479">
    <property type="entry name" value="RTA1"/>
    <property type="match status" value="1"/>
</dbReference>
<evidence type="ECO:0000256" key="5">
    <source>
        <dbReference type="SAM" id="MobiDB-lite"/>
    </source>
</evidence>
<comment type="subcellular location">
    <subcellularLocation>
        <location evidence="1">Membrane</location>
        <topology evidence="1">Multi-pass membrane protein</topology>
    </subcellularLocation>
</comment>
<reference evidence="7" key="1">
    <citation type="journal article" date="2021" name="Nat. Commun.">
        <title>Genetic determinants of endophytism in the Arabidopsis root mycobiome.</title>
        <authorList>
            <person name="Mesny F."/>
            <person name="Miyauchi S."/>
            <person name="Thiergart T."/>
            <person name="Pickel B."/>
            <person name="Atanasova L."/>
            <person name="Karlsson M."/>
            <person name="Huettel B."/>
            <person name="Barry K.W."/>
            <person name="Haridas S."/>
            <person name="Chen C."/>
            <person name="Bauer D."/>
            <person name="Andreopoulos W."/>
            <person name="Pangilinan J."/>
            <person name="LaButti K."/>
            <person name="Riley R."/>
            <person name="Lipzen A."/>
            <person name="Clum A."/>
            <person name="Drula E."/>
            <person name="Henrissat B."/>
            <person name="Kohler A."/>
            <person name="Grigoriev I.V."/>
            <person name="Martin F.M."/>
            <person name="Hacquard S."/>
        </authorList>
    </citation>
    <scope>NUCLEOTIDE SEQUENCE</scope>
    <source>
        <strain evidence="7">MPI-CAGE-AT-0021</strain>
    </source>
</reference>
<keyword evidence="8" id="KW-1185">Reference proteome</keyword>
<feature type="transmembrane region" description="Helical" evidence="6">
    <location>
        <begin position="214"/>
        <end position="235"/>
    </location>
</feature>
<dbReference type="InterPro" id="IPR007568">
    <property type="entry name" value="RTA1"/>
</dbReference>
<protein>
    <submittedName>
        <fullName evidence="7">RTA1 like protein-domain-containing protein</fullName>
    </submittedName>
</protein>
<evidence type="ECO:0000313" key="8">
    <source>
        <dbReference type="Proteomes" id="UP000717696"/>
    </source>
</evidence>
<feature type="transmembrane region" description="Helical" evidence="6">
    <location>
        <begin position="250"/>
        <end position="270"/>
    </location>
</feature>
<dbReference type="EMBL" id="JAGMUU010000003">
    <property type="protein sequence ID" value="KAH7157745.1"/>
    <property type="molecule type" value="Genomic_DNA"/>
</dbReference>
<gene>
    <name evidence="7" type="ORF">B0J13DRAFT_593040</name>
</gene>
<sequence length="319" mass="35110">MATLPNGNIPFGPNANCTLDICPLETSLLRYQPNVPSTIVFISVFGLSLVLHTYQGARTKTWGFMISMISGCILEIIGYVGRLIIHDNPFDFIGFLLQIICITVAPIFFCSAIYVILSQVINFINPSISRFDHRLFYWVFISCDIVSLILQALGGAYSCVGTDQVEVELGENISLAGLVFQVVTLVVFAALFIDYVVIATRSPSQNRPTKAMNTFIGFLFASTVIILIRCVYRIVELGQGYFSETFRDEGLFIGLESVTMCVATTFLNVGHPGMAFSVKRILEPKQPESLPSKHLANGTKEDVPMDSIEMGSIDANSSK</sequence>
<evidence type="ECO:0000256" key="2">
    <source>
        <dbReference type="ARBA" id="ARBA00022692"/>
    </source>
</evidence>
<dbReference type="GO" id="GO:0005886">
    <property type="term" value="C:plasma membrane"/>
    <property type="evidence" value="ECO:0007669"/>
    <property type="project" value="TreeGrafter"/>
</dbReference>